<proteinExistence type="predicted"/>
<keyword evidence="2" id="KW-1185">Reference proteome</keyword>
<gene>
    <name evidence="1" type="ORF">SAMN05216167_10264</name>
</gene>
<evidence type="ECO:0000313" key="2">
    <source>
        <dbReference type="Proteomes" id="UP000198598"/>
    </source>
</evidence>
<reference evidence="1 2" key="1">
    <citation type="submission" date="2016-10" db="EMBL/GenBank/DDBJ databases">
        <authorList>
            <person name="de Groot N.N."/>
        </authorList>
    </citation>
    <scope>NUCLEOTIDE SEQUENCE [LARGE SCALE GENOMIC DNA]</scope>
    <source>
        <strain evidence="1 2">DSM 26130</strain>
    </source>
</reference>
<sequence>MIFSCSPKGNEITPSQQTCFIGSINTTDGINFSTTKYSYSLTGLLLQKVDSSNSTISYFSSYTIKQVSYLYDKNDYLKESQTTLSFFSKDGKLVEIPSKRVESYMYNPQGQLIKNEHYGIGQFLSEPALTDTYDYNNGQLTQATLRTSSETVVISFRSGLPITMTSTPTDPTIQNSSIYEINEQGFVKSIRFKDVINRQWLTIRNYDNQQRLISIETKVDNQNPSKYLVEYDDKKSPETLVPTLKGFPQYDLYGKQLNNVIKTSYVENTGNAISTIYEYNNDSYPIKSQITGSTISNPINYLYTYSMCK</sequence>
<dbReference type="AlphaFoldDB" id="A0A1I1L3G9"/>
<evidence type="ECO:0000313" key="1">
    <source>
        <dbReference type="EMBL" id="SFC64953.1"/>
    </source>
</evidence>
<dbReference type="Gene3D" id="2.180.10.10">
    <property type="entry name" value="RHS repeat-associated core"/>
    <property type="match status" value="1"/>
</dbReference>
<name>A0A1I1L3G9_9BACT</name>
<accession>A0A1I1L3G9</accession>
<dbReference type="EMBL" id="FOLQ01000002">
    <property type="protein sequence ID" value="SFC64953.1"/>
    <property type="molecule type" value="Genomic_DNA"/>
</dbReference>
<protein>
    <submittedName>
        <fullName evidence="1">Uncharacterized protein</fullName>
    </submittedName>
</protein>
<organism evidence="1 2">
    <name type="scientific">Spirosoma endophyticum</name>
    <dbReference type="NCBI Taxonomy" id="662367"/>
    <lineage>
        <taxon>Bacteria</taxon>
        <taxon>Pseudomonadati</taxon>
        <taxon>Bacteroidota</taxon>
        <taxon>Cytophagia</taxon>
        <taxon>Cytophagales</taxon>
        <taxon>Cytophagaceae</taxon>
        <taxon>Spirosoma</taxon>
    </lineage>
</organism>
<dbReference type="Proteomes" id="UP000198598">
    <property type="component" value="Unassembled WGS sequence"/>
</dbReference>